<dbReference type="InterPro" id="IPR007111">
    <property type="entry name" value="NACHT_NTPase"/>
</dbReference>
<feature type="domain" description="NACHT" evidence="1">
    <location>
        <begin position="180"/>
        <end position="302"/>
    </location>
</feature>
<dbReference type="Pfam" id="PF05729">
    <property type="entry name" value="NACHT"/>
    <property type="match status" value="1"/>
</dbReference>
<dbReference type="PANTHER" id="PTHR46844">
    <property type="entry name" value="SLR5058 PROTEIN"/>
    <property type="match status" value="1"/>
</dbReference>
<protein>
    <submittedName>
        <fullName evidence="2">NACHT domain-containing protein</fullName>
    </submittedName>
</protein>
<organism evidence="2">
    <name type="scientific">Leptolyngbya sp. NK1-12</name>
    <dbReference type="NCBI Taxonomy" id="2547451"/>
    <lineage>
        <taxon>Bacteria</taxon>
        <taxon>Bacillati</taxon>
        <taxon>Cyanobacteriota</taxon>
        <taxon>Cyanophyceae</taxon>
        <taxon>Leptolyngbyales</taxon>
        <taxon>Leptolyngbyaceae</taxon>
        <taxon>Leptolyngbya group</taxon>
        <taxon>Leptolyngbya</taxon>
    </lineage>
</organism>
<dbReference type="EMBL" id="CP053587">
    <property type="protein sequence ID" value="WNZ27661.1"/>
    <property type="molecule type" value="Genomic_DNA"/>
</dbReference>
<dbReference type="AlphaFoldDB" id="A0AA97ALM5"/>
<dbReference type="PRINTS" id="PR00364">
    <property type="entry name" value="DISEASERSIST"/>
</dbReference>
<dbReference type="Gene3D" id="3.40.50.300">
    <property type="entry name" value="P-loop containing nucleotide triphosphate hydrolases"/>
    <property type="match status" value="1"/>
</dbReference>
<dbReference type="PROSITE" id="PS50837">
    <property type="entry name" value="NACHT"/>
    <property type="match status" value="1"/>
</dbReference>
<proteinExistence type="predicted"/>
<evidence type="ECO:0000259" key="1">
    <source>
        <dbReference type="PROSITE" id="PS50837"/>
    </source>
</evidence>
<dbReference type="SUPFAM" id="SSF52540">
    <property type="entry name" value="P-loop containing nucleoside triphosphate hydrolases"/>
    <property type="match status" value="1"/>
</dbReference>
<evidence type="ECO:0000313" key="2">
    <source>
        <dbReference type="EMBL" id="WNZ27661.1"/>
    </source>
</evidence>
<sequence>MAKRSLYATPEGAKLARKVFDRRGWTQENLAAELDLRTRQPIWRFFTCRPIERHIFIEICTILDLNWWEIVAQAPDHLLNVEGKAPHLESEISPLVEQIRLKHQDRIEHQCGMLRISGTSFPVQLNDLYVEPRFLGRLISQEYLDIAVLKESCGSNLSNLREQQLNDSISTPLPVLENQAKLRILGKPGSGKTTFLQWVALQCSRGQFQPHLIPVFIKLSSYVEQTTRPTEFNLRHCVQQELIGCDVSDPQVIETLLNEGKFLILLDELNEISGYSNYSLILREISRFSELYYKNRIIVTSRLGSSSFELAHFTDLELVDFNDAQVASLAQKWFSVFGKPSEAVDQPNKQSTQTNAPARTESFLQQLCVSGNHRIREIAGIPLLLNRICQTFDGKSKLSENRIRIYEECLSLYLIDRSREQNIQAGHSSWRITSFEQLYLLGRIATFALQRGSRFLEQRELEHFIETGICELHKEIEQKQILREEIVNQLRSSFLHQGILLEQARGVFSFSHIAFQEYLASRQIVSSFNLKHDLADLSGHLAEPHWREVIALVSSRLQDRNLLLSYIKLEVQSLVSHQPYIKTLLDELQQKSGKWLVYRQIAETHNLLYKIARTPDLLCRLATSITYMSVLAQKLLFEVVLAKLILWFAVPNWQNSQISILIQPLLDHAILLATTYQYQKLANSLADLREQLLCPNWASQGLWLECLERAVNDYASKFGNFRFNREQMQSLQLCLYTVQLLADLQGKSESDSLESLQLQLSELFSVFDFDNTTSTDELPSFLSHHQSNSSFTLI</sequence>
<reference evidence="2" key="1">
    <citation type="submission" date="2020-05" db="EMBL/GenBank/DDBJ databases">
        <authorList>
            <person name="Zhu T."/>
            <person name="Keshari N."/>
            <person name="Lu X."/>
        </authorList>
    </citation>
    <scope>NUCLEOTIDE SEQUENCE</scope>
    <source>
        <strain evidence="2">NK1-12</strain>
    </source>
</reference>
<accession>A0AA97ALM5</accession>
<dbReference type="InterPro" id="IPR027417">
    <property type="entry name" value="P-loop_NTPase"/>
</dbReference>
<gene>
    <name evidence="2" type="ORF">HJG54_32960</name>
</gene>
<name>A0AA97ALM5_9CYAN</name>
<dbReference type="RefSeq" id="WP_316436080.1">
    <property type="nucleotide sequence ID" value="NZ_CP053587.1"/>
</dbReference>
<dbReference type="PANTHER" id="PTHR46844:SF1">
    <property type="entry name" value="SLR5058 PROTEIN"/>
    <property type="match status" value="1"/>
</dbReference>